<sequence length="70" mass="8175">MQNETLAKIFMQTVLKKPVRRKIYEKRNVLLKQNNSEGLVSIKAFVCSFIIGFISTYFIVCWIKGSELPY</sequence>
<comment type="caution">
    <text evidence="2">The sequence shown here is derived from an EMBL/GenBank/DDBJ whole genome shotgun (WGS) entry which is preliminary data.</text>
</comment>
<evidence type="ECO:0000313" key="2">
    <source>
        <dbReference type="EMBL" id="KFG25573.1"/>
    </source>
</evidence>
<keyword evidence="1" id="KW-0472">Membrane</keyword>
<dbReference type="Proteomes" id="UP000054524">
    <property type="component" value="Unassembled WGS sequence"/>
</dbReference>
<evidence type="ECO:0000313" key="3">
    <source>
        <dbReference type="Proteomes" id="UP000054524"/>
    </source>
</evidence>
<accession>A0A086J0A5</accession>
<name>A0A086J0A5_NEMA1</name>
<evidence type="ECO:0000256" key="1">
    <source>
        <dbReference type="SAM" id="Phobius"/>
    </source>
</evidence>
<protein>
    <submittedName>
        <fullName evidence="2">Uncharacterized protein</fullName>
    </submittedName>
</protein>
<dbReference type="RefSeq" id="XP_052904128.1">
    <property type="nucleotide sequence ID" value="XM_053049957.1"/>
</dbReference>
<organism evidence="2 3">
    <name type="scientific">Nematocida ausubeli (strain ATCC PRA-371 / ERTm2)</name>
    <name type="common">Nematode killer fungus</name>
    <dbReference type="NCBI Taxonomy" id="1913371"/>
    <lineage>
        <taxon>Eukaryota</taxon>
        <taxon>Fungi</taxon>
        <taxon>Fungi incertae sedis</taxon>
        <taxon>Microsporidia</taxon>
        <taxon>Nematocida</taxon>
    </lineage>
</organism>
<keyword evidence="3" id="KW-1185">Reference proteome</keyword>
<dbReference type="EMBL" id="AKIJ01000005">
    <property type="protein sequence ID" value="KFG25573.1"/>
    <property type="molecule type" value="Genomic_DNA"/>
</dbReference>
<dbReference type="GeneID" id="77677326"/>
<keyword evidence="1" id="KW-1133">Transmembrane helix</keyword>
<reference evidence="2 3" key="1">
    <citation type="journal article" date="2014" name="Genome Announc.">
        <title>Genome Sequence of the Microsporidian Species Nematocida sp1 Strain ERTm6 (ATCC PRA-372).</title>
        <authorList>
            <person name="Bakowski M.A."/>
            <person name="Priest M."/>
            <person name="Young S."/>
            <person name="Cuomo C.A."/>
            <person name="Troemel E.R."/>
        </authorList>
    </citation>
    <scope>NUCLEOTIDE SEQUENCE [LARGE SCALE GENOMIC DNA]</scope>
    <source>
        <strain evidence="2 3">ERTm6</strain>
    </source>
</reference>
<dbReference type="HOGENOM" id="CLU_2758376_0_0_1"/>
<keyword evidence="1" id="KW-0812">Transmembrane</keyword>
<feature type="transmembrane region" description="Helical" evidence="1">
    <location>
        <begin position="40"/>
        <end position="63"/>
    </location>
</feature>
<gene>
    <name evidence="2" type="ORF">NESG_02353</name>
</gene>
<proteinExistence type="predicted"/>
<dbReference type="AlphaFoldDB" id="A0A086J0A5"/>